<keyword evidence="3" id="KW-1185">Reference proteome</keyword>
<evidence type="ECO:0000313" key="3">
    <source>
        <dbReference type="Proteomes" id="UP000444318"/>
    </source>
</evidence>
<keyword evidence="1" id="KW-1133">Transmembrane helix</keyword>
<protein>
    <recommendedName>
        <fullName evidence="4">SLATT domain-containing protein</fullName>
    </recommendedName>
</protein>
<feature type="transmembrane region" description="Helical" evidence="1">
    <location>
        <begin position="43"/>
        <end position="60"/>
    </location>
</feature>
<evidence type="ECO:0000313" key="2">
    <source>
        <dbReference type="EMBL" id="MQA22357.1"/>
    </source>
</evidence>
<evidence type="ECO:0000256" key="1">
    <source>
        <dbReference type="SAM" id="Phobius"/>
    </source>
</evidence>
<keyword evidence="1" id="KW-0812">Transmembrane</keyword>
<gene>
    <name evidence="2" type="ORF">GEV01_22835</name>
</gene>
<evidence type="ECO:0008006" key="4">
    <source>
        <dbReference type="Google" id="ProtNLM"/>
    </source>
</evidence>
<keyword evidence="1" id="KW-0472">Membrane</keyword>
<reference evidence="2 3" key="1">
    <citation type="submission" date="2019-10" db="EMBL/GenBank/DDBJ databases">
        <title>Two novel species isolated from a subtropical stream in China.</title>
        <authorList>
            <person name="Lu H."/>
        </authorList>
    </citation>
    <scope>NUCLEOTIDE SEQUENCE [LARGE SCALE GENOMIC DNA]</scope>
    <source>
        <strain evidence="2 3">FT103W</strain>
    </source>
</reference>
<proteinExistence type="predicted"/>
<organism evidence="2 3">
    <name type="scientific">Rugamonas rivuli</name>
    <dbReference type="NCBI Taxonomy" id="2743358"/>
    <lineage>
        <taxon>Bacteria</taxon>
        <taxon>Pseudomonadati</taxon>
        <taxon>Pseudomonadota</taxon>
        <taxon>Betaproteobacteria</taxon>
        <taxon>Burkholderiales</taxon>
        <taxon>Oxalobacteraceae</taxon>
        <taxon>Telluria group</taxon>
        <taxon>Rugamonas</taxon>
    </lineage>
</organism>
<dbReference type="Proteomes" id="UP000444318">
    <property type="component" value="Unassembled WGS sequence"/>
</dbReference>
<dbReference type="RefSeq" id="WP_152807802.1">
    <property type="nucleotide sequence ID" value="NZ_WHUF01000006.1"/>
</dbReference>
<accession>A0A843SNE8</accession>
<feature type="transmembrane region" description="Helical" evidence="1">
    <location>
        <begin position="66"/>
        <end position="83"/>
    </location>
</feature>
<name>A0A843SNE8_9BURK</name>
<dbReference type="EMBL" id="WHUF01000006">
    <property type="protein sequence ID" value="MQA22357.1"/>
    <property type="molecule type" value="Genomic_DNA"/>
</dbReference>
<comment type="caution">
    <text evidence="2">The sequence shown here is derived from an EMBL/GenBank/DDBJ whole genome shotgun (WGS) entry which is preliminary data.</text>
</comment>
<dbReference type="AlphaFoldDB" id="A0A843SNE8"/>
<sequence length="170" mass="19179">MATDPRDAIWNEAHHLQYNVSYTEDLETALLARWVWLDSITKITVAISSGGAALTGLVFWKNSDYTFLWPLFTSVSALLAIVSKELSVAQRLKVHATSVSTLASLRADIDSLIIRMKINAGFSIADFEEKLLALRERYKIDMAEFPYDLLLTERLRVKTQQKLDASRSGK</sequence>